<name>A0A7C8NJ78_ORBOL</name>
<dbReference type="Proteomes" id="UP000480548">
    <property type="component" value="Unassembled WGS sequence"/>
</dbReference>
<proteinExistence type="predicted"/>
<comment type="caution">
    <text evidence="1">The sequence shown here is derived from an EMBL/GenBank/DDBJ whole genome shotgun (WGS) entry which is preliminary data.</text>
</comment>
<protein>
    <submittedName>
        <fullName evidence="1">Uncharacterized protein</fullName>
    </submittedName>
</protein>
<dbReference type="Proteomes" id="UP000475325">
    <property type="component" value="Unassembled WGS sequence"/>
</dbReference>
<dbReference type="EMBL" id="WIQW01000069">
    <property type="protein sequence ID" value="KAF3088877.1"/>
    <property type="molecule type" value="Genomic_DNA"/>
</dbReference>
<accession>A0A7C8NJ78</accession>
<evidence type="ECO:0000313" key="2">
    <source>
        <dbReference type="EMBL" id="KAF3130805.1"/>
    </source>
</evidence>
<evidence type="ECO:0000313" key="1">
    <source>
        <dbReference type="EMBL" id="KAF3088877.1"/>
    </source>
</evidence>
<dbReference type="AlphaFoldDB" id="A0A7C8NJ78"/>
<gene>
    <name evidence="1" type="ORF">TWF102_009833</name>
    <name evidence="2" type="ORF">TWF703_008082</name>
</gene>
<sequence>MAFRIFKGLEQINRPSAADIRRRTYRVTNRIGLKPWTLPILLTVIKSLWLGEQQFLEGGESENLPPFPSFDSARSLIDSAFISTYPFGCSPILYFDRLWSLTLTWLGLATNLGLNLNDKASNITIPAPQAEMNNSAIGPVVMILTLVNQYIDAITYGILDILYSFTSAIPLLNTIVWPISLLLRLRIHLAPQKSFLGGILAPLKLGGCENVTSAVVAGAGVWWLYGNCRPFRRVVINIKKRGRRVLGALKRFDLAGIVKAVVMDPDAMAKSSNGFRR</sequence>
<dbReference type="EMBL" id="WIQZ01000052">
    <property type="protein sequence ID" value="KAF3130805.1"/>
    <property type="molecule type" value="Genomic_DNA"/>
</dbReference>
<evidence type="ECO:0000313" key="4">
    <source>
        <dbReference type="Proteomes" id="UP000480548"/>
    </source>
</evidence>
<reference evidence="3 4" key="1">
    <citation type="submission" date="2019-06" db="EMBL/GenBank/DDBJ databases">
        <authorList>
            <person name="Palmer J.M."/>
        </authorList>
    </citation>
    <scope>NUCLEOTIDE SEQUENCE [LARGE SCALE GENOMIC DNA]</scope>
    <source>
        <strain evidence="1 3">TWF102</strain>
        <strain evidence="2 4">TWF703</strain>
    </source>
</reference>
<evidence type="ECO:0000313" key="3">
    <source>
        <dbReference type="Proteomes" id="UP000475325"/>
    </source>
</evidence>
<organism evidence="1 3">
    <name type="scientific">Orbilia oligospora</name>
    <name type="common">Nematode-trapping fungus</name>
    <name type="synonym">Arthrobotrys oligospora</name>
    <dbReference type="NCBI Taxonomy" id="2813651"/>
    <lineage>
        <taxon>Eukaryota</taxon>
        <taxon>Fungi</taxon>
        <taxon>Dikarya</taxon>
        <taxon>Ascomycota</taxon>
        <taxon>Pezizomycotina</taxon>
        <taxon>Orbiliomycetes</taxon>
        <taxon>Orbiliales</taxon>
        <taxon>Orbiliaceae</taxon>
        <taxon>Orbilia</taxon>
    </lineage>
</organism>